<evidence type="ECO:0000256" key="4">
    <source>
        <dbReference type="ARBA" id="ARBA00022692"/>
    </source>
</evidence>
<evidence type="ECO:0000256" key="3">
    <source>
        <dbReference type="ARBA" id="ARBA00022475"/>
    </source>
</evidence>
<evidence type="ECO:0000256" key="1">
    <source>
        <dbReference type="ARBA" id="ARBA00004651"/>
    </source>
</evidence>
<dbReference type="Pfam" id="PF00528">
    <property type="entry name" value="BPD_transp_1"/>
    <property type="match status" value="1"/>
</dbReference>
<organism evidence="9 10">
    <name type="scientific">Acidaminococcus intestini</name>
    <dbReference type="NCBI Taxonomy" id="187327"/>
    <lineage>
        <taxon>Bacteria</taxon>
        <taxon>Bacillati</taxon>
        <taxon>Bacillota</taxon>
        <taxon>Negativicutes</taxon>
        <taxon>Acidaminococcales</taxon>
        <taxon>Acidaminococcaceae</taxon>
        <taxon>Acidaminococcus</taxon>
    </lineage>
</organism>
<dbReference type="CDD" id="cd06261">
    <property type="entry name" value="TM_PBP2"/>
    <property type="match status" value="1"/>
</dbReference>
<feature type="transmembrane region" description="Helical" evidence="7">
    <location>
        <begin position="189"/>
        <end position="207"/>
    </location>
</feature>
<evidence type="ECO:0000256" key="5">
    <source>
        <dbReference type="ARBA" id="ARBA00022989"/>
    </source>
</evidence>
<evidence type="ECO:0000313" key="10">
    <source>
        <dbReference type="Proteomes" id="UP000754226"/>
    </source>
</evidence>
<comment type="caution">
    <text evidence="9">The sequence shown here is derived from an EMBL/GenBank/DDBJ whole genome shotgun (WGS) entry which is preliminary data.</text>
</comment>
<gene>
    <name evidence="9" type="ORF">KHX13_05290</name>
</gene>
<keyword evidence="6 7" id="KW-0472">Membrane</keyword>
<evidence type="ECO:0000256" key="2">
    <source>
        <dbReference type="ARBA" id="ARBA00022448"/>
    </source>
</evidence>
<feature type="transmembrane region" description="Helical" evidence="7">
    <location>
        <begin position="94"/>
        <end position="116"/>
    </location>
</feature>
<keyword evidence="5 7" id="KW-1133">Transmembrane helix</keyword>
<keyword evidence="2 7" id="KW-0813">Transport</keyword>
<evidence type="ECO:0000259" key="8">
    <source>
        <dbReference type="PROSITE" id="PS50928"/>
    </source>
</evidence>
<comment type="subcellular location">
    <subcellularLocation>
        <location evidence="1 7">Cell membrane</location>
        <topology evidence="1 7">Multi-pass membrane protein</topology>
    </subcellularLocation>
</comment>
<feature type="transmembrane region" description="Helical" evidence="7">
    <location>
        <begin position="219"/>
        <end position="244"/>
    </location>
</feature>
<dbReference type="InterPro" id="IPR000515">
    <property type="entry name" value="MetI-like"/>
</dbReference>
<comment type="similarity">
    <text evidence="7">Belongs to the binding-protein-dependent transport system permease family.</text>
</comment>
<keyword evidence="4 7" id="KW-0812">Transmembrane</keyword>
<protein>
    <submittedName>
        <fullName evidence="9">ABC transporter permease</fullName>
    </submittedName>
</protein>
<dbReference type="AlphaFoldDB" id="A0A943EET9"/>
<evidence type="ECO:0000256" key="7">
    <source>
        <dbReference type="RuleBase" id="RU363032"/>
    </source>
</evidence>
<proteinExistence type="inferred from homology"/>
<dbReference type="PROSITE" id="PS50928">
    <property type="entry name" value="ABC_TM1"/>
    <property type="match status" value="1"/>
</dbReference>
<dbReference type="Proteomes" id="UP000754226">
    <property type="component" value="Unassembled WGS sequence"/>
</dbReference>
<dbReference type="GO" id="GO:0005886">
    <property type="term" value="C:plasma membrane"/>
    <property type="evidence" value="ECO:0007669"/>
    <property type="project" value="UniProtKB-SubCell"/>
</dbReference>
<feature type="domain" description="ABC transmembrane type-1" evidence="8">
    <location>
        <begin position="52"/>
        <end position="236"/>
    </location>
</feature>
<sequence length="251" mass="28293">MKRNDLPPLIPFIVLGLLWKNAASAKLWTPYILPSPERVWETLLIMIQNGQLVEHALVSMMRVLMGFFWSFLLAAFLVTISLLFPFFRKMNHGLLVFIQHIPPLSLIPLLILWFGIGETPKLLVIILATFFPIYLNMEDGLLRTDPKLLEVGKTLGFSQGETLWKIRLPLALPTIVTGMRIGMGYSLRAIIGAEMIAADKGLGYFILDAQTMSRSDKVIVGILVIGVMGLILDGLFSLFSYVLFPYERRKS</sequence>
<dbReference type="PANTHER" id="PTHR30151">
    <property type="entry name" value="ALKANE SULFONATE ABC TRANSPORTER-RELATED, MEMBRANE SUBUNIT"/>
    <property type="match status" value="1"/>
</dbReference>
<dbReference type="PANTHER" id="PTHR30151:SF0">
    <property type="entry name" value="ABC TRANSPORTER PERMEASE PROTEIN MJ0413-RELATED"/>
    <property type="match status" value="1"/>
</dbReference>
<name>A0A943EET9_9FIRM</name>
<dbReference type="Gene3D" id="1.10.3720.10">
    <property type="entry name" value="MetI-like"/>
    <property type="match status" value="1"/>
</dbReference>
<dbReference type="InterPro" id="IPR035906">
    <property type="entry name" value="MetI-like_sf"/>
</dbReference>
<dbReference type="EMBL" id="JAGZCZ010000005">
    <property type="protein sequence ID" value="MBS5519730.1"/>
    <property type="molecule type" value="Genomic_DNA"/>
</dbReference>
<feature type="transmembrane region" description="Helical" evidence="7">
    <location>
        <begin position="122"/>
        <end position="137"/>
    </location>
</feature>
<feature type="transmembrane region" description="Helical" evidence="7">
    <location>
        <begin position="67"/>
        <end position="87"/>
    </location>
</feature>
<evidence type="ECO:0000256" key="6">
    <source>
        <dbReference type="ARBA" id="ARBA00023136"/>
    </source>
</evidence>
<dbReference type="GO" id="GO:0055085">
    <property type="term" value="P:transmembrane transport"/>
    <property type="evidence" value="ECO:0007669"/>
    <property type="project" value="InterPro"/>
</dbReference>
<accession>A0A943EET9</accession>
<dbReference type="SUPFAM" id="SSF161098">
    <property type="entry name" value="MetI-like"/>
    <property type="match status" value="1"/>
</dbReference>
<evidence type="ECO:0000313" key="9">
    <source>
        <dbReference type="EMBL" id="MBS5519730.1"/>
    </source>
</evidence>
<keyword evidence="3" id="KW-1003">Cell membrane</keyword>
<reference evidence="9" key="1">
    <citation type="submission" date="2021-02" db="EMBL/GenBank/DDBJ databases">
        <title>Infant gut strain persistence is associated with maternal origin, phylogeny, and functional potential including surface adhesion and iron acquisition.</title>
        <authorList>
            <person name="Lou Y.C."/>
        </authorList>
    </citation>
    <scope>NUCLEOTIDE SEQUENCE</scope>
    <source>
        <strain evidence="9">L3_106_000M1_dasL3_106_000M1_concoct_15</strain>
    </source>
</reference>